<name>A0A9P5PVN6_9AGAR</name>
<feature type="compositionally biased region" description="Polar residues" evidence="1">
    <location>
        <begin position="227"/>
        <end position="236"/>
    </location>
</feature>
<feature type="region of interest" description="Disordered" evidence="1">
    <location>
        <begin position="109"/>
        <end position="128"/>
    </location>
</feature>
<gene>
    <name evidence="2" type="ORF">BDP27DRAFT_647396</name>
</gene>
<dbReference type="EMBL" id="JADNRY010000044">
    <property type="protein sequence ID" value="KAF9070149.1"/>
    <property type="molecule type" value="Genomic_DNA"/>
</dbReference>
<feature type="compositionally biased region" description="Polar residues" evidence="1">
    <location>
        <begin position="340"/>
        <end position="349"/>
    </location>
</feature>
<sequence length="377" mass="40625">MLKIRWKSRKKSTSSDVGAAPTPNTNPLKLAVRKLVRANTLVSESDAKPTAPTTIDLDSDPDSTPSPPVHLSLSNTHVPAAHQNKLEHTLGEIVPPSMLLAMNTGHIDPLDKHRRQSHDSSSFTSQRRSSMALSLLSLGSLMRVPRPLSPHAGDTFDTTELGYEEDMCWVDNEYALTNESAPTTPNISPIIFSVRPPSPAPPPRPKLVINPGSSVVHLPGMIAVSPESSEVDSQYTNEDDNTQSEFLTPATSPNDSGVPDTPLSCTGMCDSGSPISPIVFSEQAVETLSSLVPRLDVEPLGHETEISSSQMATSNPQRAAKTLSSISARSLSISPIGDPSSPTADLTNSPRKELPRGWTGEWNRIDMQDVIRSLREL</sequence>
<feature type="region of interest" description="Disordered" evidence="1">
    <location>
        <begin position="1"/>
        <end position="28"/>
    </location>
</feature>
<proteinExistence type="predicted"/>
<accession>A0A9P5PVN6</accession>
<feature type="region of interest" description="Disordered" evidence="1">
    <location>
        <begin position="227"/>
        <end position="264"/>
    </location>
</feature>
<dbReference type="Proteomes" id="UP000772434">
    <property type="component" value="Unassembled WGS sequence"/>
</dbReference>
<evidence type="ECO:0000313" key="2">
    <source>
        <dbReference type="EMBL" id="KAF9070149.1"/>
    </source>
</evidence>
<comment type="caution">
    <text evidence="2">The sequence shown here is derived from an EMBL/GenBank/DDBJ whole genome shotgun (WGS) entry which is preliminary data.</text>
</comment>
<feature type="compositionally biased region" description="Polar residues" evidence="1">
    <location>
        <begin position="243"/>
        <end position="255"/>
    </location>
</feature>
<feature type="compositionally biased region" description="Low complexity" evidence="1">
    <location>
        <begin position="119"/>
        <end position="128"/>
    </location>
</feature>
<feature type="compositionally biased region" description="Polar residues" evidence="1">
    <location>
        <begin position="306"/>
        <end position="317"/>
    </location>
</feature>
<evidence type="ECO:0000256" key="1">
    <source>
        <dbReference type="SAM" id="MobiDB-lite"/>
    </source>
</evidence>
<organism evidence="2 3">
    <name type="scientific">Rhodocollybia butyracea</name>
    <dbReference type="NCBI Taxonomy" id="206335"/>
    <lineage>
        <taxon>Eukaryota</taxon>
        <taxon>Fungi</taxon>
        <taxon>Dikarya</taxon>
        <taxon>Basidiomycota</taxon>
        <taxon>Agaricomycotina</taxon>
        <taxon>Agaricomycetes</taxon>
        <taxon>Agaricomycetidae</taxon>
        <taxon>Agaricales</taxon>
        <taxon>Marasmiineae</taxon>
        <taxon>Omphalotaceae</taxon>
        <taxon>Rhodocollybia</taxon>
    </lineage>
</organism>
<feature type="compositionally biased region" description="Low complexity" evidence="1">
    <location>
        <begin position="323"/>
        <end position="334"/>
    </location>
</feature>
<feature type="region of interest" description="Disordered" evidence="1">
    <location>
        <begin position="41"/>
        <end position="69"/>
    </location>
</feature>
<reference evidence="2" key="1">
    <citation type="submission" date="2020-11" db="EMBL/GenBank/DDBJ databases">
        <authorList>
            <consortium name="DOE Joint Genome Institute"/>
            <person name="Ahrendt S."/>
            <person name="Riley R."/>
            <person name="Andreopoulos W."/>
            <person name="Labutti K."/>
            <person name="Pangilinan J."/>
            <person name="Ruiz-Duenas F.J."/>
            <person name="Barrasa J.M."/>
            <person name="Sanchez-Garcia M."/>
            <person name="Camarero S."/>
            <person name="Miyauchi S."/>
            <person name="Serrano A."/>
            <person name="Linde D."/>
            <person name="Babiker R."/>
            <person name="Drula E."/>
            <person name="Ayuso-Fernandez I."/>
            <person name="Pacheco R."/>
            <person name="Padilla G."/>
            <person name="Ferreira P."/>
            <person name="Barriuso J."/>
            <person name="Kellner H."/>
            <person name="Castanera R."/>
            <person name="Alfaro M."/>
            <person name="Ramirez L."/>
            <person name="Pisabarro A.G."/>
            <person name="Kuo A."/>
            <person name="Tritt A."/>
            <person name="Lipzen A."/>
            <person name="He G."/>
            <person name="Yan M."/>
            <person name="Ng V."/>
            <person name="Cullen D."/>
            <person name="Martin F."/>
            <person name="Rosso M.-N."/>
            <person name="Henrissat B."/>
            <person name="Hibbett D."/>
            <person name="Martinez A.T."/>
            <person name="Grigoriev I.V."/>
        </authorList>
    </citation>
    <scope>NUCLEOTIDE SEQUENCE</scope>
    <source>
        <strain evidence="2">AH 40177</strain>
    </source>
</reference>
<dbReference type="AlphaFoldDB" id="A0A9P5PVN6"/>
<protein>
    <submittedName>
        <fullName evidence="2">Uncharacterized protein</fullName>
    </submittedName>
</protein>
<evidence type="ECO:0000313" key="3">
    <source>
        <dbReference type="Proteomes" id="UP000772434"/>
    </source>
</evidence>
<feature type="compositionally biased region" description="Basic residues" evidence="1">
    <location>
        <begin position="1"/>
        <end position="12"/>
    </location>
</feature>
<keyword evidence="3" id="KW-1185">Reference proteome</keyword>
<dbReference type="OrthoDB" id="3045864at2759"/>
<feature type="region of interest" description="Disordered" evidence="1">
    <location>
        <begin position="304"/>
        <end position="357"/>
    </location>
</feature>